<evidence type="ECO:0000313" key="16">
    <source>
        <dbReference type="Proteomes" id="UP001576784"/>
    </source>
</evidence>
<evidence type="ECO:0000256" key="3">
    <source>
        <dbReference type="ARBA" id="ARBA00022448"/>
    </source>
</evidence>
<dbReference type="CDD" id="cd13919">
    <property type="entry name" value="CuRO_HCO_II_like_5"/>
    <property type="match status" value="1"/>
</dbReference>
<dbReference type="Proteomes" id="UP001576784">
    <property type="component" value="Unassembled WGS sequence"/>
</dbReference>
<dbReference type="Gene3D" id="2.60.40.420">
    <property type="entry name" value="Cupredoxins - blue copper proteins"/>
    <property type="match status" value="1"/>
</dbReference>
<feature type="domain" description="Cytochrome oxidase subunit II transmembrane region profile" evidence="14">
    <location>
        <begin position="23"/>
        <end position="121"/>
    </location>
</feature>
<feature type="transmembrane region" description="Helical" evidence="12">
    <location>
        <begin position="45"/>
        <end position="70"/>
    </location>
</feature>
<evidence type="ECO:0000256" key="7">
    <source>
        <dbReference type="ARBA" id="ARBA00022982"/>
    </source>
</evidence>
<name>A0ABV4XJ79_9CYAN</name>
<keyword evidence="8 12" id="KW-1133">Transmembrane helix</keyword>
<comment type="function">
    <text evidence="11">Subunits I and II form the functional core of the enzyme complex. Electrons originating in cytochrome c are transferred via heme a and Cu(A) to the binuclear center formed by heme a3 and Cu(B).</text>
</comment>
<proteinExistence type="inferred from homology"/>
<dbReference type="PANTHER" id="PTHR22888:SF9">
    <property type="entry name" value="CYTOCHROME C OXIDASE SUBUNIT 2"/>
    <property type="match status" value="1"/>
</dbReference>
<dbReference type="Pfam" id="PF02790">
    <property type="entry name" value="COX2_TM"/>
    <property type="match status" value="1"/>
</dbReference>
<dbReference type="Pfam" id="PF00116">
    <property type="entry name" value="COX2"/>
    <property type="match status" value="1"/>
</dbReference>
<keyword evidence="3 10" id="KW-0813">Transport</keyword>
<evidence type="ECO:0000256" key="2">
    <source>
        <dbReference type="ARBA" id="ARBA00007866"/>
    </source>
</evidence>
<evidence type="ECO:0000256" key="8">
    <source>
        <dbReference type="ARBA" id="ARBA00022989"/>
    </source>
</evidence>
<comment type="caution">
    <text evidence="15">The sequence shown here is derived from an EMBL/GenBank/DDBJ whole genome shotgun (WGS) entry which is preliminary data.</text>
</comment>
<evidence type="ECO:0000256" key="12">
    <source>
        <dbReference type="SAM" id="Phobius"/>
    </source>
</evidence>
<keyword evidence="11" id="KW-0186">Copper</keyword>
<evidence type="ECO:0000259" key="14">
    <source>
        <dbReference type="PROSITE" id="PS50999"/>
    </source>
</evidence>
<dbReference type="Gene3D" id="1.10.287.90">
    <property type="match status" value="1"/>
</dbReference>
<feature type="domain" description="Cytochrome oxidase subunit II copper A binding" evidence="13">
    <location>
        <begin position="143"/>
        <end position="253"/>
    </location>
</feature>
<organism evidence="15 16">
    <name type="scientific">Floridaenema flaviceps BLCC-F50</name>
    <dbReference type="NCBI Taxonomy" id="3153642"/>
    <lineage>
        <taxon>Bacteria</taxon>
        <taxon>Bacillati</taxon>
        <taxon>Cyanobacteriota</taxon>
        <taxon>Cyanophyceae</taxon>
        <taxon>Oscillatoriophycideae</taxon>
        <taxon>Aerosakkonematales</taxon>
        <taxon>Aerosakkonemataceae</taxon>
        <taxon>Floridanema</taxon>
        <taxon>Floridanema flaviceps</taxon>
    </lineage>
</organism>
<evidence type="ECO:0000256" key="1">
    <source>
        <dbReference type="ARBA" id="ARBA00004141"/>
    </source>
</evidence>
<dbReference type="SUPFAM" id="SSF49503">
    <property type="entry name" value="Cupredoxins"/>
    <property type="match status" value="1"/>
</dbReference>
<dbReference type="SUPFAM" id="SSF81464">
    <property type="entry name" value="Cytochrome c oxidase subunit II-like, transmembrane region"/>
    <property type="match status" value="1"/>
</dbReference>
<dbReference type="InterPro" id="IPR002429">
    <property type="entry name" value="CcO_II-like_C"/>
</dbReference>
<sequence length="301" mass="34014">MLNLLEYCLLTVLIAVAIFISHWLGQQAYNWMPPQATAEAQRVDALFSFLVSVGAFILLGLVGMMLYSALFFRAKPNDYSEGHPARGSAKLEILWTVAPTLLVLWIAAQNINIYNQLNILGLKQIVHLPLESPAYAQSDKPKPATEQIQVFVKQWDWTFRYPNNITSHELHLPVNESTQLNLHAKDVIHGFFVPAFRLKQDIVPGRDIDLVITPTRVGKYRLQDSQYSGTYFALMETNVYVESRSTYNQWLANVAQQPLETTNSVIAEQMQPPKTLFKTGWNPSLLTESVAKSSSSQEDES</sequence>
<comment type="cofactor">
    <cofactor evidence="11">
        <name>Cu cation</name>
        <dbReference type="ChEBI" id="CHEBI:23378"/>
    </cofactor>
    <text evidence="11">Binds a copper A center.</text>
</comment>
<evidence type="ECO:0000256" key="10">
    <source>
        <dbReference type="RuleBase" id="RU000456"/>
    </source>
</evidence>
<dbReference type="PRINTS" id="PR01166">
    <property type="entry name" value="CYCOXIDASEII"/>
</dbReference>
<protein>
    <recommendedName>
        <fullName evidence="11">Cytochrome c oxidase subunit 2</fullName>
        <ecNumber evidence="11">7.1.1.9</ecNumber>
    </recommendedName>
</protein>
<evidence type="ECO:0000256" key="9">
    <source>
        <dbReference type="ARBA" id="ARBA00023136"/>
    </source>
</evidence>
<dbReference type="InterPro" id="IPR011759">
    <property type="entry name" value="Cyt_c_oxidase_su2_TM_dom"/>
</dbReference>
<reference evidence="15 16" key="1">
    <citation type="submission" date="2024-09" db="EMBL/GenBank/DDBJ databases">
        <title>Floridaenema gen nov. (Aerosakkonemataceae, Aerosakkonematales ord. nov., Cyanobacteria) from benthic tropical and subtropical fresh waters, with the description of four new species.</title>
        <authorList>
            <person name="Moretto J.A."/>
            <person name="Berthold D.E."/>
            <person name="Lefler F.W."/>
            <person name="Huang I.-S."/>
            <person name="Laughinghouse H. IV."/>
        </authorList>
    </citation>
    <scope>NUCLEOTIDE SEQUENCE [LARGE SCALE GENOMIC DNA]</scope>
    <source>
        <strain evidence="15 16">BLCC-F50</strain>
    </source>
</reference>
<keyword evidence="9 12" id="KW-0472">Membrane</keyword>
<gene>
    <name evidence="15" type="ORF">ACE1CI_02390</name>
</gene>
<evidence type="ECO:0000256" key="4">
    <source>
        <dbReference type="ARBA" id="ARBA00022660"/>
    </source>
</evidence>
<dbReference type="InterPro" id="IPR036257">
    <property type="entry name" value="Cyt_c_oxidase_su2_TM_sf"/>
</dbReference>
<evidence type="ECO:0000313" key="15">
    <source>
        <dbReference type="EMBL" id="MFB2891771.1"/>
    </source>
</evidence>
<evidence type="ECO:0000256" key="5">
    <source>
        <dbReference type="ARBA" id="ARBA00022692"/>
    </source>
</evidence>
<keyword evidence="7 10" id="KW-0249">Electron transport</keyword>
<feature type="transmembrane region" description="Helical" evidence="12">
    <location>
        <begin position="7"/>
        <end position="25"/>
    </location>
</feature>
<comment type="catalytic activity">
    <reaction evidence="11">
        <text>4 Fe(II)-[cytochrome c] + O2 + 8 H(+)(in) = 4 Fe(III)-[cytochrome c] + 2 H2O + 4 H(+)(out)</text>
        <dbReference type="Rhea" id="RHEA:11436"/>
        <dbReference type="Rhea" id="RHEA-COMP:10350"/>
        <dbReference type="Rhea" id="RHEA-COMP:14399"/>
        <dbReference type="ChEBI" id="CHEBI:15377"/>
        <dbReference type="ChEBI" id="CHEBI:15378"/>
        <dbReference type="ChEBI" id="CHEBI:15379"/>
        <dbReference type="ChEBI" id="CHEBI:29033"/>
        <dbReference type="ChEBI" id="CHEBI:29034"/>
        <dbReference type="EC" id="7.1.1.9"/>
    </reaction>
</comment>
<dbReference type="EMBL" id="JBHFNR010000017">
    <property type="protein sequence ID" value="MFB2891771.1"/>
    <property type="molecule type" value="Genomic_DNA"/>
</dbReference>
<dbReference type="EC" id="7.1.1.9" evidence="11"/>
<keyword evidence="5 10" id="KW-0812">Transmembrane</keyword>
<keyword evidence="16" id="KW-1185">Reference proteome</keyword>
<keyword evidence="11" id="KW-0479">Metal-binding</keyword>
<dbReference type="RefSeq" id="WP_413261448.1">
    <property type="nucleotide sequence ID" value="NZ_JBHFNR010000017.1"/>
</dbReference>
<feature type="transmembrane region" description="Helical" evidence="12">
    <location>
        <begin position="91"/>
        <end position="108"/>
    </location>
</feature>
<comment type="subcellular location">
    <subcellularLocation>
        <location evidence="10">Cell membrane</location>
        <topology evidence="10">Multi-pass membrane protein</topology>
    </subcellularLocation>
    <subcellularLocation>
        <location evidence="1">Membrane</location>
        <topology evidence="1">Multi-pass membrane protein</topology>
    </subcellularLocation>
</comment>
<dbReference type="InterPro" id="IPR045187">
    <property type="entry name" value="CcO_II"/>
</dbReference>
<accession>A0ABV4XJ79</accession>
<evidence type="ECO:0000259" key="13">
    <source>
        <dbReference type="PROSITE" id="PS50857"/>
    </source>
</evidence>
<evidence type="ECO:0000256" key="11">
    <source>
        <dbReference type="RuleBase" id="RU004024"/>
    </source>
</evidence>
<dbReference type="PROSITE" id="PS50999">
    <property type="entry name" value="COX2_TM"/>
    <property type="match status" value="1"/>
</dbReference>
<dbReference type="PROSITE" id="PS50857">
    <property type="entry name" value="COX2_CUA"/>
    <property type="match status" value="1"/>
</dbReference>
<evidence type="ECO:0000256" key="6">
    <source>
        <dbReference type="ARBA" id="ARBA00022967"/>
    </source>
</evidence>
<comment type="similarity">
    <text evidence="2 10">Belongs to the cytochrome c oxidase subunit 2 family.</text>
</comment>
<dbReference type="PANTHER" id="PTHR22888">
    <property type="entry name" value="CYTOCHROME C OXIDASE, SUBUNIT II"/>
    <property type="match status" value="1"/>
</dbReference>
<dbReference type="InterPro" id="IPR008972">
    <property type="entry name" value="Cupredoxin"/>
</dbReference>
<keyword evidence="6" id="KW-1278">Translocase</keyword>
<keyword evidence="4 10" id="KW-0679">Respiratory chain</keyword>